<dbReference type="InterPro" id="IPR024768">
    <property type="entry name" value="Marf1"/>
</dbReference>
<dbReference type="GO" id="GO:0005777">
    <property type="term" value="C:peroxisome"/>
    <property type="evidence" value="ECO:0007669"/>
    <property type="project" value="InterPro"/>
</dbReference>
<dbReference type="PANTHER" id="PTHR14379">
    <property type="entry name" value="LIMKAIN B LKAP"/>
    <property type="match status" value="1"/>
</dbReference>
<proteinExistence type="predicted"/>
<evidence type="ECO:0000256" key="1">
    <source>
        <dbReference type="SAM" id="MobiDB-lite"/>
    </source>
</evidence>
<organism evidence="2">
    <name type="scientific">Brassica cretica</name>
    <name type="common">Mustard</name>
    <dbReference type="NCBI Taxonomy" id="69181"/>
    <lineage>
        <taxon>Eukaryota</taxon>
        <taxon>Viridiplantae</taxon>
        <taxon>Streptophyta</taxon>
        <taxon>Embryophyta</taxon>
        <taxon>Tracheophyta</taxon>
        <taxon>Spermatophyta</taxon>
        <taxon>Magnoliopsida</taxon>
        <taxon>eudicotyledons</taxon>
        <taxon>Gunneridae</taxon>
        <taxon>Pentapetalae</taxon>
        <taxon>rosids</taxon>
        <taxon>malvids</taxon>
        <taxon>Brassicales</taxon>
        <taxon>Brassicaceae</taxon>
        <taxon>Brassiceae</taxon>
        <taxon>Brassica</taxon>
    </lineage>
</organism>
<gene>
    <name evidence="2" type="ORF">F2Q70_00026801</name>
</gene>
<feature type="region of interest" description="Disordered" evidence="1">
    <location>
        <begin position="222"/>
        <end position="258"/>
    </location>
</feature>
<feature type="compositionally biased region" description="Basic and acidic residues" evidence="1">
    <location>
        <begin position="242"/>
        <end position="258"/>
    </location>
</feature>
<dbReference type="AlphaFoldDB" id="A0A8S9LHD6"/>
<name>A0A8S9LHD6_BRACR</name>
<protein>
    <recommendedName>
        <fullName evidence="3">NYN domain-containing protein</fullName>
    </recommendedName>
</protein>
<comment type="caution">
    <text evidence="2">The sequence shown here is derived from an EMBL/GenBank/DDBJ whole genome shotgun (WGS) entry which is preliminary data.</text>
</comment>
<reference evidence="2" key="1">
    <citation type="submission" date="2019-12" db="EMBL/GenBank/DDBJ databases">
        <title>Genome sequencing and annotation of Brassica cretica.</title>
        <authorList>
            <person name="Studholme D.J."/>
            <person name="Sarris P.F."/>
        </authorList>
    </citation>
    <scope>NUCLEOTIDE SEQUENCE</scope>
    <source>
        <strain evidence="2">PFS-102/07</strain>
        <tissue evidence="2">Leaf</tissue>
    </source>
</reference>
<evidence type="ECO:0008006" key="3">
    <source>
        <dbReference type="Google" id="ProtNLM"/>
    </source>
</evidence>
<sequence length="332" mass="37757">MEPETITTEMNVANIGVFWNMDDNPIPDGLDFTTVKEYIKGAFEDMGYLGRLIKVRGYCEDRSELVSYCDAAGIFLQNRDTKGNTGIFWSIEDCPIPSGLDPLTFFSYVKKVLWGRNVSVMAYCDQNRSLDDFSLNDNLHITLPINMRGLRRCLRTFFLWALENPESNVLVITKSIPFHISYVIDDALSSRNYNLVLADPHAVGYVNSVWISTSLFGGGNPIDPSGRKNLPSSQETHNNRVQGERQKRERKEKEEKTRQAISRLVLEDQTELDRADILWETSPVSGLEIHRRDLDFNGWIFCCLGFRKSGRHSSSAVQSWVFGKSDGEIFSS</sequence>
<accession>A0A8S9LHD6</accession>
<dbReference type="EMBL" id="QGKY02000094">
    <property type="protein sequence ID" value="KAF2605411.1"/>
    <property type="molecule type" value="Genomic_DNA"/>
</dbReference>
<dbReference type="GO" id="GO:0010468">
    <property type="term" value="P:regulation of gene expression"/>
    <property type="evidence" value="ECO:0007669"/>
    <property type="project" value="InterPro"/>
</dbReference>
<dbReference type="PANTHER" id="PTHR14379:SF3">
    <property type="entry name" value="MEIOSIS REGULATOR AND MRNA STABILITY FACTOR 1"/>
    <property type="match status" value="1"/>
</dbReference>
<evidence type="ECO:0000313" key="2">
    <source>
        <dbReference type="EMBL" id="KAF2605411.1"/>
    </source>
</evidence>
<feature type="compositionally biased region" description="Polar residues" evidence="1">
    <location>
        <begin position="230"/>
        <end position="241"/>
    </location>
</feature>